<dbReference type="PIRSF" id="PIRSF004848">
    <property type="entry name" value="YBL036c_PLPDEIII"/>
    <property type="match status" value="1"/>
</dbReference>
<dbReference type="Pfam" id="PF01168">
    <property type="entry name" value="Ala_racemase_N"/>
    <property type="match status" value="1"/>
</dbReference>
<protein>
    <recommendedName>
        <fullName evidence="2">Pyridoxal phosphate homeostasis protein</fullName>
        <shortName evidence="2">PLP homeostasis protein</shortName>
    </recommendedName>
</protein>
<dbReference type="NCBIfam" id="TIGR00044">
    <property type="entry name" value="YggS family pyridoxal phosphate-dependent enzyme"/>
    <property type="match status" value="1"/>
</dbReference>
<reference evidence="7 8" key="1">
    <citation type="submission" date="2018-10" db="EMBL/GenBank/DDBJ databases">
        <authorList>
            <person name="Chen W.-M."/>
        </authorList>
    </citation>
    <scope>NUCLEOTIDE SEQUENCE [LARGE SCALE GENOMIC DNA]</scope>
    <source>
        <strain evidence="7 8">H-5</strain>
    </source>
</reference>
<comment type="caution">
    <text evidence="7">The sequence shown here is derived from an EMBL/GenBank/DDBJ whole genome shotgun (WGS) entry which is preliminary data.</text>
</comment>
<dbReference type="Gene3D" id="3.20.20.10">
    <property type="entry name" value="Alanine racemase"/>
    <property type="match status" value="1"/>
</dbReference>
<dbReference type="InterPro" id="IPR001608">
    <property type="entry name" value="Ala_racemase_N"/>
</dbReference>
<organism evidence="7 8">
    <name type="scientific">Pseudomethylobacillus aquaticus</name>
    <dbReference type="NCBI Taxonomy" id="2676064"/>
    <lineage>
        <taxon>Bacteria</taxon>
        <taxon>Pseudomonadati</taxon>
        <taxon>Pseudomonadota</taxon>
        <taxon>Betaproteobacteria</taxon>
        <taxon>Nitrosomonadales</taxon>
        <taxon>Methylophilaceae</taxon>
        <taxon>Pseudomethylobacillus</taxon>
    </lineage>
</organism>
<evidence type="ECO:0000256" key="5">
    <source>
        <dbReference type="SAM" id="MobiDB-lite"/>
    </source>
</evidence>
<dbReference type="PANTHER" id="PTHR10146:SF14">
    <property type="entry name" value="PYRIDOXAL PHOSPHATE HOMEOSTASIS PROTEIN"/>
    <property type="match status" value="1"/>
</dbReference>
<evidence type="ECO:0000256" key="3">
    <source>
        <dbReference type="PIRSR" id="PIRSR004848-1"/>
    </source>
</evidence>
<dbReference type="RefSeq" id="WP_123237073.1">
    <property type="nucleotide sequence ID" value="NZ_RJVP01000002.1"/>
</dbReference>
<dbReference type="EMBL" id="RJVP01000002">
    <property type="protein sequence ID" value="ROH87271.1"/>
    <property type="molecule type" value="Genomic_DNA"/>
</dbReference>
<comment type="cofactor">
    <cofactor evidence="3">
        <name>pyridoxal 5'-phosphate</name>
        <dbReference type="ChEBI" id="CHEBI:597326"/>
    </cofactor>
</comment>
<dbReference type="AlphaFoldDB" id="A0A3N0V3Y7"/>
<sequence>MSAIASHLQAVNSAIADACKLAGRTDRPALLAVSKTQSASALREAYAAGQIRFGENYVQEAINKQAELGDLAIEWHFIGPIQSNKTQLIAQHFDWVHSVDRLKIAQRLSSARGATSLPLNICIQVNVSLEASKSGVTSSETLALAETVASLPGLRLRGLMAIPAPTDDVREQRAQFHAVRTLFDQLQATHPELDTLSIGMSQDYPAAIAEGATIVRIGTAIFGARRPHATSTPPSAPAQSMSASESPHLNLAEEQSPT</sequence>
<dbReference type="PANTHER" id="PTHR10146">
    <property type="entry name" value="PROLINE SYNTHETASE CO-TRANSCRIBED BACTERIAL HOMOLOG PROTEIN"/>
    <property type="match status" value="1"/>
</dbReference>
<proteinExistence type="inferred from homology"/>
<evidence type="ECO:0000259" key="6">
    <source>
        <dbReference type="Pfam" id="PF01168"/>
    </source>
</evidence>
<comment type="function">
    <text evidence="2">Pyridoxal 5'-phosphate (PLP)-binding protein, which is involved in PLP homeostasis.</text>
</comment>
<accession>A0A3N0V3Y7</accession>
<dbReference type="FunFam" id="3.20.20.10:FF:000018">
    <property type="entry name" value="Pyridoxal phosphate homeostasis protein"/>
    <property type="match status" value="1"/>
</dbReference>
<name>A0A3N0V3Y7_9PROT</name>
<feature type="domain" description="Alanine racemase N-terminal" evidence="6">
    <location>
        <begin position="12"/>
        <end position="225"/>
    </location>
</feature>
<comment type="similarity">
    <text evidence="2 4">Belongs to the pyridoxal phosphate-binding protein YggS/PROSC family.</text>
</comment>
<feature type="compositionally biased region" description="Low complexity" evidence="5">
    <location>
        <begin position="229"/>
        <end position="247"/>
    </location>
</feature>
<dbReference type="InterPro" id="IPR011078">
    <property type="entry name" value="PyrdxlP_homeostasis"/>
</dbReference>
<gene>
    <name evidence="7" type="ORF">ED236_06290</name>
</gene>
<evidence type="ECO:0000256" key="4">
    <source>
        <dbReference type="RuleBase" id="RU004514"/>
    </source>
</evidence>
<feature type="modified residue" description="N6-(pyridoxal phosphate)lysine" evidence="2 3">
    <location>
        <position position="35"/>
    </location>
</feature>
<evidence type="ECO:0000256" key="2">
    <source>
        <dbReference type="HAMAP-Rule" id="MF_02087"/>
    </source>
</evidence>
<evidence type="ECO:0000256" key="1">
    <source>
        <dbReference type="ARBA" id="ARBA00022898"/>
    </source>
</evidence>
<dbReference type="SUPFAM" id="SSF51419">
    <property type="entry name" value="PLP-binding barrel"/>
    <property type="match status" value="1"/>
</dbReference>
<dbReference type="Proteomes" id="UP000275137">
    <property type="component" value="Unassembled WGS sequence"/>
</dbReference>
<dbReference type="GO" id="GO:0030170">
    <property type="term" value="F:pyridoxal phosphate binding"/>
    <property type="evidence" value="ECO:0007669"/>
    <property type="project" value="UniProtKB-UniRule"/>
</dbReference>
<dbReference type="CDD" id="cd06824">
    <property type="entry name" value="PLPDE_III_Yggs_like"/>
    <property type="match status" value="1"/>
</dbReference>
<keyword evidence="8" id="KW-1185">Reference proteome</keyword>
<feature type="region of interest" description="Disordered" evidence="5">
    <location>
        <begin position="225"/>
        <end position="258"/>
    </location>
</feature>
<dbReference type="HAMAP" id="MF_02087">
    <property type="entry name" value="PLP_homeostasis"/>
    <property type="match status" value="1"/>
</dbReference>
<keyword evidence="1 2" id="KW-0663">Pyridoxal phosphate</keyword>
<dbReference type="PROSITE" id="PS01211">
    <property type="entry name" value="UPF0001"/>
    <property type="match status" value="1"/>
</dbReference>
<evidence type="ECO:0000313" key="7">
    <source>
        <dbReference type="EMBL" id="ROH87271.1"/>
    </source>
</evidence>
<evidence type="ECO:0000313" key="8">
    <source>
        <dbReference type="Proteomes" id="UP000275137"/>
    </source>
</evidence>
<dbReference type="InterPro" id="IPR029066">
    <property type="entry name" value="PLP-binding_barrel"/>
</dbReference>